<dbReference type="EMBL" id="GFPF01002973">
    <property type="protein sequence ID" value="MAA14119.1"/>
    <property type="molecule type" value="Transcribed_RNA"/>
</dbReference>
<name>A0A224YEH2_9ACAR</name>
<accession>A0A224YEH2</accession>
<sequence length="176" mass="18115">MGSSSPSSSSLPFFALSASGWVLRRLDSGSDCWAPRLAPLRRLGVGTFSSSSSSSSSSAAVAAAARLPRVLRELRFGRSSAAGVLRSSAAGFRPLRRGVTTSSSSSSSSSFLAARRPLRPGVAAAWPRAGRPAPRPPRLAARCLRVPSPELDSFSLSSSARYSSSSSSPSAPSLSS</sequence>
<reference evidence="2" key="1">
    <citation type="journal article" date="2017" name="Parasit. Vectors">
        <title>Sialotranscriptomics of Rhipicephalus zambeziensis reveals intricate expression profiles of secretory proteins and suggests tight temporal transcriptional regulation during blood-feeding.</title>
        <authorList>
            <person name="de Castro M.H."/>
            <person name="de Klerk D."/>
            <person name="Pienaar R."/>
            <person name="Rees D.J.G."/>
            <person name="Mans B.J."/>
        </authorList>
    </citation>
    <scope>NUCLEOTIDE SEQUENCE</scope>
    <source>
        <tissue evidence="2">Salivary glands</tissue>
    </source>
</reference>
<evidence type="ECO:0000256" key="1">
    <source>
        <dbReference type="SAM" id="MobiDB-lite"/>
    </source>
</evidence>
<protein>
    <submittedName>
        <fullName evidence="2">Uncharacterized protein</fullName>
    </submittedName>
</protein>
<evidence type="ECO:0000313" key="2">
    <source>
        <dbReference type="EMBL" id="MAA14119.1"/>
    </source>
</evidence>
<feature type="region of interest" description="Disordered" evidence="1">
    <location>
        <begin position="151"/>
        <end position="176"/>
    </location>
</feature>
<proteinExistence type="predicted"/>
<dbReference type="AlphaFoldDB" id="A0A224YEH2"/>
<organism evidence="2">
    <name type="scientific">Rhipicephalus zambeziensis</name>
    <dbReference type="NCBI Taxonomy" id="60191"/>
    <lineage>
        <taxon>Eukaryota</taxon>
        <taxon>Metazoa</taxon>
        <taxon>Ecdysozoa</taxon>
        <taxon>Arthropoda</taxon>
        <taxon>Chelicerata</taxon>
        <taxon>Arachnida</taxon>
        <taxon>Acari</taxon>
        <taxon>Parasitiformes</taxon>
        <taxon>Ixodida</taxon>
        <taxon>Ixodoidea</taxon>
        <taxon>Ixodidae</taxon>
        <taxon>Rhipicephalinae</taxon>
        <taxon>Rhipicephalus</taxon>
        <taxon>Rhipicephalus</taxon>
    </lineage>
</organism>